<dbReference type="Proteomes" id="UP000606490">
    <property type="component" value="Unassembled WGS sequence"/>
</dbReference>
<accession>A0ABS1UXC3</accession>
<reference evidence="1 2" key="1">
    <citation type="submission" date="2021-01" db="EMBL/GenBank/DDBJ databases">
        <title>Belnapia mucosa sp. nov. and Belnapia arida sp. nov., isolated from the Tabernas Desert (Almeria, Spain).</title>
        <authorList>
            <person name="Molina-Menor E."/>
            <person name="Vidal-Verdu A."/>
            <person name="Calonge A."/>
            <person name="Satari L."/>
            <person name="Pereto Magraner J."/>
            <person name="Porcar Miralles M."/>
        </authorList>
    </citation>
    <scope>NUCLEOTIDE SEQUENCE [LARGE SCALE GENOMIC DNA]</scope>
    <source>
        <strain evidence="1 2">T6</strain>
    </source>
</reference>
<sequence>MTQTPLAAIEALHDTVLMARALASTGRRIDLTGLDIETAALCQAVAGLPRARARRLRPALEALAQEVEGLAAALPPP</sequence>
<dbReference type="RefSeq" id="WP_202823852.1">
    <property type="nucleotide sequence ID" value="NZ_JAEUXJ010000001.1"/>
</dbReference>
<comment type="caution">
    <text evidence="1">The sequence shown here is derived from an EMBL/GenBank/DDBJ whole genome shotgun (WGS) entry which is preliminary data.</text>
</comment>
<evidence type="ECO:0000313" key="2">
    <source>
        <dbReference type="Proteomes" id="UP000606490"/>
    </source>
</evidence>
<organism evidence="1 2">
    <name type="scientific">Belnapia mucosa</name>
    <dbReference type="NCBI Taxonomy" id="2804532"/>
    <lineage>
        <taxon>Bacteria</taxon>
        <taxon>Pseudomonadati</taxon>
        <taxon>Pseudomonadota</taxon>
        <taxon>Alphaproteobacteria</taxon>
        <taxon>Acetobacterales</taxon>
        <taxon>Roseomonadaceae</taxon>
        <taxon>Belnapia</taxon>
    </lineage>
</organism>
<name>A0ABS1UXC3_9PROT</name>
<evidence type="ECO:0000313" key="1">
    <source>
        <dbReference type="EMBL" id="MBL6454123.1"/>
    </source>
</evidence>
<gene>
    <name evidence="1" type="ORF">JMJ55_02235</name>
</gene>
<proteinExistence type="predicted"/>
<protein>
    <submittedName>
        <fullName evidence="1">Uncharacterized protein</fullName>
    </submittedName>
</protein>
<keyword evidence="2" id="KW-1185">Reference proteome</keyword>
<dbReference type="EMBL" id="JAEUXJ010000001">
    <property type="protein sequence ID" value="MBL6454123.1"/>
    <property type="molecule type" value="Genomic_DNA"/>
</dbReference>